<dbReference type="Pfam" id="PF02585">
    <property type="entry name" value="PIG-L"/>
    <property type="match status" value="1"/>
</dbReference>
<keyword evidence="1" id="KW-0732">Signal</keyword>
<dbReference type="InterPro" id="IPR003737">
    <property type="entry name" value="GlcNAc_PI_deacetylase-related"/>
</dbReference>
<protein>
    <recommendedName>
        <fullName evidence="4">GlcNAc-PI de-N-acetylase</fullName>
    </recommendedName>
</protein>
<evidence type="ECO:0000313" key="2">
    <source>
        <dbReference type="EMBL" id="PAP78281.1"/>
    </source>
</evidence>
<dbReference type="PANTHER" id="PTHR12993">
    <property type="entry name" value="N-ACETYLGLUCOSAMINYL-PHOSPHATIDYLINOSITOL DE-N-ACETYLASE-RELATED"/>
    <property type="match status" value="1"/>
</dbReference>
<organism evidence="2 3">
    <name type="scientific">Rubrivirga marina</name>
    <dbReference type="NCBI Taxonomy" id="1196024"/>
    <lineage>
        <taxon>Bacteria</taxon>
        <taxon>Pseudomonadati</taxon>
        <taxon>Rhodothermota</taxon>
        <taxon>Rhodothermia</taxon>
        <taxon>Rhodothermales</taxon>
        <taxon>Rubricoccaceae</taxon>
        <taxon>Rubrivirga</taxon>
    </lineage>
</organism>
<evidence type="ECO:0000313" key="3">
    <source>
        <dbReference type="Proteomes" id="UP000216339"/>
    </source>
</evidence>
<evidence type="ECO:0008006" key="4">
    <source>
        <dbReference type="Google" id="ProtNLM"/>
    </source>
</evidence>
<dbReference type="OrthoDB" id="9759749at2"/>
<dbReference type="PANTHER" id="PTHR12993:SF11">
    <property type="entry name" value="N-ACETYLGLUCOSAMINYL-PHOSPHATIDYLINOSITOL DE-N-ACETYLASE"/>
    <property type="match status" value="1"/>
</dbReference>
<feature type="signal peptide" evidence="1">
    <location>
        <begin position="1"/>
        <end position="19"/>
    </location>
</feature>
<dbReference type="AlphaFoldDB" id="A0A271J423"/>
<dbReference type="GO" id="GO:0016811">
    <property type="term" value="F:hydrolase activity, acting on carbon-nitrogen (but not peptide) bonds, in linear amides"/>
    <property type="evidence" value="ECO:0007669"/>
    <property type="project" value="TreeGrafter"/>
</dbReference>
<name>A0A271J423_9BACT</name>
<dbReference type="InterPro" id="IPR029062">
    <property type="entry name" value="Class_I_gatase-like"/>
</dbReference>
<dbReference type="Proteomes" id="UP000216339">
    <property type="component" value="Unassembled WGS sequence"/>
</dbReference>
<gene>
    <name evidence="2" type="ORF">BSZ37_18550</name>
</gene>
<dbReference type="SUPFAM" id="SSF52317">
    <property type="entry name" value="Class I glutamine amidotransferase-like"/>
    <property type="match status" value="1"/>
</dbReference>
<reference evidence="2 3" key="1">
    <citation type="submission" date="2016-11" db="EMBL/GenBank/DDBJ databases">
        <title>Study of marine rhodopsin-containing bacteria.</title>
        <authorList>
            <person name="Yoshizawa S."/>
            <person name="Kumagai Y."/>
            <person name="Kogure K."/>
        </authorList>
    </citation>
    <scope>NUCLEOTIDE SEQUENCE [LARGE SCALE GENOMIC DNA]</scope>
    <source>
        <strain evidence="2 3">SAORIC-28</strain>
    </source>
</reference>
<proteinExistence type="predicted"/>
<dbReference type="SUPFAM" id="SSF102588">
    <property type="entry name" value="LmbE-like"/>
    <property type="match status" value="1"/>
</dbReference>
<dbReference type="RefSeq" id="WP_095511968.1">
    <property type="nucleotide sequence ID" value="NZ_MQWD01000001.1"/>
</dbReference>
<dbReference type="Gene3D" id="3.40.50.10320">
    <property type="entry name" value="LmbE-like"/>
    <property type="match status" value="1"/>
</dbReference>
<accession>A0A271J423</accession>
<evidence type="ECO:0000256" key="1">
    <source>
        <dbReference type="SAM" id="SignalP"/>
    </source>
</evidence>
<dbReference type="InterPro" id="IPR024078">
    <property type="entry name" value="LmbE-like_dom_sf"/>
</dbReference>
<sequence length="764" mass="81034">MSRLVPALLLALLATAAHAQSAPPARLGADLPDRPLVVMNLAAHPDDEDGLTMAYYRGNQDAAVYSVVFTRGEGGQNEAGPDLYERLGAIRTAETEAAARILGTRVVYLDRFDFGFSKHATEAFDEWSRPRAGFWDTDAPREGAEAGRDELVADVVRLVRRLKPDVMFTNHDTTTAWPDAQHGHHQAVGISAYKAFGLAADPTYRPEQLEEEGVDLWQPKRLFLRTGGWSGEASDADVTVPVGDACAATATRSAESCADRAVAAAAQHVSQGFDTFAPRFRRETNTFTLLASADDAPPLPAGATDLAAGLAPNPAAADLSLAALVDSGRLPGLDLPVNSPTVVPSGAVYADLGALPDGHTVTVFPPPGAPTRGLFAGAPVTASANDTRLRVPIPTGTPPTAPAYRQQYGSGTGGAPLLYEVRDAKGTRVAGGRLPVEIVPPATVDLSADPIRLVPGVNEIPVAVTIYEVARDTVDVGVTIYQGDRAVGYEIVPVAATDRGATVSIDLGDAEPGAYRVQAAARTTSCGLPWFIVERPAAVLPDVAVAPGLRVGFVRSYDGTMADALEVMGADVVDLDSTALATGQFDGLHTVVVDIRALLDRPDLVAHKGHLLDWVERGGHLVVGYHKSFEWNAEGGVAPFPITLGRDRVTDETAAITLTEPDHPLFQSPHTLTEADWDGWVQERGLYFPSEADDRFERLVTVGDPGEDPLTTGLLFAEVGQGTYVYSPLVWYRQLAALNPGAWRAFSNLVSLPLVDGRGAVGMR</sequence>
<keyword evidence="3" id="KW-1185">Reference proteome</keyword>
<feature type="chain" id="PRO_5013397855" description="GlcNAc-PI de-N-acetylase" evidence="1">
    <location>
        <begin position="20"/>
        <end position="764"/>
    </location>
</feature>
<dbReference type="EMBL" id="MQWD01000001">
    <property type="protein sequence ID" value="PAP78281.1"/>
    <property type="molecule type" value="Genomic_DNA"/>
</dbReference>
<comment type="caution">
    <text evidence="2">The sequence shown here is derived from an EMBL/GenBank/DDBJ whole genome shotgun (WGS) entry which is preliminary data.</text>
</comment>